<gene>
    <name evidence="2" type="ORF">caldi_11600</name>
</gene>
<feature type="transmembrane region" description="Helical" evidence="1">
    <location>
        <begin position="333"/>
        <end position="353"/>
    </location>
</feature>
<feature type="transmembrane region" description="Helical" evidence="1">
    <location>
        <begin position="180"/>
        <end position="199"/>
    </location>
</feature>
<feature type="transmembrane region" description="Helical" evidence="1">
    <location>
        <begin position="12"/>
        <end position="32"/>
    </location>
</feature>
<feature type="transmembrane region" description="Helical" evidence="1">
    <location>
        <begin position="74"/>
        <end position="93"/>
    </location>
</feature>
<keyword evidence="1" id="KW-1133">Transmembrane helix</keyword>
<feature type="transmembrane region" description="Helical" evidence="1">
    <location>
        <begin position="99"/>
        <end position="117"/>
    </location>
</feature>
<protein>
    <recommendedName>
        <fullName evidence="4">NnrS family protein</fullName>
    </recommendedName>
</protein>
<feature type="transmembrane region" description="Helical" evidence="1">
    <location>
        <begin position="236"/>
        <end position="258"/>
    </location>
</feature>
<dbReference type="KEGG" id="cmic:caldi_11600"/>
<dbReference type="RefSeq" id="WP_264844137.1">
    <property type="nucleotide sequence ID" value="NZ_AP025628.1"/>
</dbReference>
<evidence type="ECO:0008006" key="4">
    <source>
        <dbReference type="Google" id="ProtNLM"/>
    </source>
</evidence>
<feature type="transmembrane region" description="Helical" evidence="1">
    <location>
        <begin position="124"/>
        <end position="143"/>
    </location>
</feature>
<reference evidence="2" key="1">
    <citation type="submission" date="2022-03" db="EMBL/GenBank/DDBJ databases">
        <title>Complete genome sequence of Caldinitratiruptor microaerophilus.</title>
        <authorList>
            <person name="Mukaiyama R."/>
            <person name="Nishiyama T."/>
            <person name="Ueda K."/>
        </authorList>
    </citation>
    <scope>NUCLEOTIDE SEQUENCE</scope>
    <source>
        <strain evidence="2">JCM 16183</strain>
    </source>
</reference>
<feature type="transmembrane region" description="Helical" evidence="1">
    <location>
        <begin position="149"/>
        <end position="168"/>
    </location>
</feature>
<dbReference type="Proteomes" id="UP001163687">
    <property type="component" value="Chromosome"/>
</dbReference>
<evidence type="ECO:0000313" key="2">
    <source>
        <dbReference type="EMBL" id="BDG60070.1"/>
    </source>
</evidence>
<keyword evidence="1" id="KW-0812">Transmembrane</keyword>
<feature type="transmembrane region" description="Helical" evidence="1">
    <location>
        <begin position="270"/>
        <end position="294"/>
    </location>
</feature>
<organism evidence="2 3">
    <name type="scientific">Caldinitratiruptor microaerophilus</name>
    <dbReference type="NCBI Taxonomy" id="671077"/>
    <lineage>
        <taxon>Bacteria</taxon>
        <taxon>Bacillati</taxon>
        <taxon>Bacillota</taxon>
        <taxon>Clostridia</taxon>
        <taxon>Eubacteriales</taxon>
        <taxon>Symbiobacteriaceae</taxon>
        <taxon>Caldinitratiruptor</taxon>
    </lineage>
</organism>
<keyword evidence="3" id="KW-1185">Reference proteome</keyword>
<feature type="transmembrane region" description="Helical" evidence="1">
    <location>
        <begin position="44"/>
        <end position="62"/>
    </location>
</feature>
<evidence type="ECO:0000256" key="1">
    <source>
        <dbReference type="SAM" id="Phobius"/>
    </source>
</evidence>
<feature type="transmembrane region" description="Helical" evidence="1">
    <location>
        <begin position="205"/>
        <end position="224"/>
    </location>
</feature>
<dbReference type="EMBL" id="AP025628">
    <property type="protein sequence ID" value="BDG60070.1"/>
    <property type="molecule type" value="Genomic_DNA"/>
</dbReference>
<evidence type="ECO:0000313" key="3">
    <source>
        <dbReference type="Proteomes" id="UP001163687"/>
    </source>
</evidence>
<sequence length="360" mass="37865">MQTVFRPRPARLPVAAAMAALLAALWVGLARLGWLPAEGVPGGLGAHGPLIILGFLGTLISLERAVALGRRLPYLAPILTGTGAVLYMVPAALRLGEVLMTAGGLGLVGTFVLIYRIQPSLHAATMGAGAALWAIGGALWLAGLPVYRVVPWWAGFLVLTILGERVELSRMGQPTRWARLTFVTAVAIFVAGLIVSVAAPVAGVRLAGVGLFLQALWLVRYDIARRTVRLAGLTRFMAVCLLAGYAWLGAAGLLWIRFAGSAAGAAYDAMLHALFLGFVMSMIFGHAPVIFPAVLGTPVRFTPRFYLHLALLHGSAVLRLVGDLALLPGVRNWGGLLNVAAVLLFLIQTALAARPARTGA</sequence>
<accession>A0AA35CML1</accession>
<dbReference type="AlphaFoldDB" id="A0AA35CML1"/>
<keyword evidence="1" id="KW-0472">Membrane</keyword>
<name>A0AA35CML1_9FIRM</name>
<proteinExistence type="predicted"/>